<keyword evidence="2" id="KW-1185">Reference proteome</keyword>
<accession>A0A370P142</accession>
<sequence length="83" mass="9422">MVHAGRLVSAMSRALTHHLQETIMTTLAIKDLARMEGLETSTMRSIAGGVLYHPIVSFIPPELERWLPKDLPWPVKPVDPRYF</sequence>
<evidence type="ECO:0000313" key="1">
    <source>
        <dbReference type="EMBL" id="RDK11527.1"/>
    </source>
</evidence>
<protein>
    <submittedName>
        <fullName evidence="1">Uncharacterized protein</fullName>
    </submittedName>
</protein>
<gene>
    <name evidence="1" type="ORF">DN412_03970</name>
</gene>
<name>A0A370P142_9BURK</name>
<dbReference type="Proteomes" id="UP000255165">
    <property type="component" value="Unassembled WGS sequence"/>
</dbReference>
<proteinExistence type="predicted"/>
<evidence type="ECO:0000313" key="2">
    <source>
        <dbReference type="Proteomes" id="UP000255165"/>
    </source>
</evidence>
<dbReference type="EMBL" id="QKWJ01000003">
    <property type="protein sequence ID" value="RDK11527.1"/>
    <property type="molecule type" value="Genomic_DNA"/>
</dbReference>
<comment type="caution">
    <text evidence="1">The sequence shown here is derived from an EMBL/GenBank/DDBJ whole genome shotgun (WGS) entry which is preliminary data.</text>
</comment>
<organism evidence="1 2">
    <name type="scientific">Cupriavidus lacunae</name>
    <dbReference type="NCBI Taxonomy" id="2666307"/>
    <lineage>
        <taxon>Bacteria</taxon>
        <taxon>Pseudomonadati</taxon>
        <taxon>Pseudomonadota</taxon>
        <taxon>Betaproteobacteria</taxon>
        <taxon>Burkholderiales</taxon>
        <taxon>Burkholderiaceae</taxon>
        <taxon>Cupriavidus</taxon>
    </lineage>
</organism>
<dbReference type="AlphaFoldDB" id="A0A370P142"/>
<reference evidence="1 2" key="1">
    <citation type="submission" date="2018-06" db="EMBL/GenBank/DDBJ databases">
        <authorList>
            <person name="Feng T."/>
            <person name="Jeon C.O."/>
        </authorList>
    </citation>
    <scope>NUCLEOTIDE SEQUENCE [LARGE SCALE GENOMIC DNA]</scope>
    <source>
        <strain evidence="1 2">S23</strain>
    </source>
</reference>